<accession>A0A158EXP8</accession>
<gene>
    <name evidence="1" type="ORF">AWB64_00501</name>
</gene>
<name>A0A158EXP8_CABSO</name>
<sequence>MKAMPNPLRADCIAILSAASHIADTTTLIDLDYKDLGLSRNGMEVAASFLIERDCFTRHREENGLMAVGGLSLQGRLRLEQLANG</sequence>
<protein>
    <submittedName>
        <fullName evidence="1">Uncharacterized protein</fullName>
    </submittedName>
</protein>
<evidence type="ECO:0000313" key="2">
    <source>
        <dbReference type="Proteomes" id="UP000054893"/>
    </source>
</evidence>
<reference evidence="1 2" key="1">
    <citation type="submission" date="2016-01" db="EMBL/GenBank/DDBJ databases">
        <authorList>
            <person name="Oliw E.H."/>
        </authorList>
    </citation>
    <scope>NUCLEOTIDE SEQUENCE [LARGE SCALE GENOMIC DNA]</scope>
    <source>
        <strain evidence="1">LMG 22029</strain>
    </source>
</reference>
<dbReference type="Proteomes" id="UP000054893">
    <property type="component" value="Unassembled WGS sequence"/>
</dbReference>
<dbReference type="EMBL" id="FCOC02000001">
    <property type="protein sequence ID" value="SAL12327.1"/>
    <property type="molecule type" value="Genomic_DNA"/>
</dbReference>
<proteinExistence type="predicted"/>
<evidence type="ECO:0000313" key="1">
    <source>
        <dbReference type="EMBL" id="SAL12327.1"/>
    </source>
</evidence>
<dbReference type="AlphaFoldDB" id="A0A158EXP8"/>
<organism evidence="1 2">
    <name type="scientific">Caballeronia sordidicola</name>
    <name type="common">Burkholderia sordidicola</name>
    <dbReference type="NCBI Taxonomy" id="196367"/>
    <lineage>
        <taxon>Bacteria</taxon>
        <taxon>Pseudomonadati</taxon>
        <taxon>Pseudomonadota</taxon>
        <taxon>Betaproteobacteria</taxon>
        <taxon>Burkholderiales</taxon>
        <taxon>Burkholderiaceae</taxon>
        <taxon>Caballeronia</taxon>
    </lineage>
</organism>